<keyword evidence="6 8" id="KW-1133">Transmembrane helix</keyword>
<dbReference type="OrthoDB" id="5166595at2"/>
<evidence type="ECO:0000259" key="9">
    <source>
        <dbReference type="Pfam" id="PF13231"/>
    </source>
</evidence>
<dbReference type="GO" id="GO:0009103">
    <property type="term" value="P:lipopolysaccharide biosynthetic process"/>
    <property type="evidence" value="ECO:0007669"/>
    <property type="project" value="UniProtKB-ARBA"/>
</dbReference>
<feature type="transmembrane region" description="Helical" evidence="8">
    <location>
        <begin position="29"/>
        <end position="49"/>
    </location>
</feature>
<feature type="domain" description="Glycosyltransferase RgtA/B/C/D-like" evidence="9">
    <location>
        <begin position="69"/>
        <end position="229"/>
    </location>
</feature>
<reference evidence="10 11" key="1">
    <citation type="submission" date="2019-05" db="EMBL/GenBank/DDBJ databases">
        <title>Draft genome sequence of Actinomadura sp. 14C53.</title>
        <authorList>
            <person name="Saricaoglu S."/>
            <person name="Isik K."/>
        </authorList>
    </citation>
    <scope>NUCLEOTIDE SEQUENCE [LARGE SCALE GENOMIC DNA]</scope>
    <source>
        <strain evidence="10 11">14C53</strain>
    </source>
</reference>
<keyword evidence="3" id="KW-0328">Glycosyltransferase</keyword>
<sequence length="513" mass="55020">MSAPASAASGRPAEIVRPAASAAFAWRPVLLIAGAVGVLLLAVSARYGYHRDELYFRVAGRHLAWGYPDQPPLMPLIARAITAVFGDSLVALRVPAALFAAASVVVAGLTAREMGGRRRAQLLTAGAFAVCPFAVGAGHLFSTATLDLLLSMTIGWLALRWVRTRDQRLLLAAGVVAALALNVKYLAAFLLVALVAGLLVSGPREFLRRPMLAAGALVAAAAAVPGLLWQADHGWPQLDMASAIADNADFGGRPGFIPFQILLTGIFPSWLWIYGLWRTYRSDDLRTFRFVGYAYVLLTVLFLITAGKPYYVSGLWAALWAAGAVEIERNGAPRGFGWLVSVPVYAITAVTTVLLTLPVYPVKQLAGTPQPGVNADSAETVGWPRFAAQVAQVHGSLPPDERSKATIVVSNYGEAGALDRYGPDLGLPRAYSGHNGYWYFGRPADTGGPTIVVGPETVAGASYLGRFWTDVRPVSRVDNGVDLDNQEQGKPIWVCRGQRAPWPELWPRLERLS</sequence>
<dbReference type="PANTHER" id="PTHR33908">
    <property type="entry name" value="MANNOSYLTRANSFERASE YKCB-RELATED"/>
    <property type="match status" value="1"/>
</dbReference>
<dbReference type="PANTHER" id="PTHR33908:SF11">
    <property type="entry name" value="MEMBRANE PROTEIN"/>
    <property type="match status" value="1"/>
</dbReference>
<accession>A0A5C4J6B0</accession>
<dbReference type="RefSeq" id="WP_138648136.1">
    <property type="nucleotide sequence ID" value="NZ_VCKW01000169.1"/>
</dbReference>
<organism evidence="10 11">
    <name type="scientific">Actinomadura soli</name>
    <dbReference type="NCBI Taxonomy" id="2508997"/>
    <lineage>
        <taxon>Bacteria</taxon>
        <taxon>Bacillati</taxon>
        <taxon>Actinomycetota</taxon>
        <taxon>Actinomycetes</taxon>
        <taxon>Streptosporangiales</taxon>
        <taxon>Thermomonosporaceae</taxon>
        <taxon>Actinomadura</taxon>
    </lineage>
</organism>
<keyword evidence="7 8" id="KW-0472">Membrane</keyword>
<feature type="transmembrane region" description="Helical" evidence="8">
    <location>
        <begin position="90"/>
        <end position="110"/>
    </location>
</feature>
<feature type="transmembrane region" description="Helical" evidence="8">
    <location>
        <begin position="287"/>
        <end position="304"/>
    </location>
</feature>
<feature type="transmembrane region" description="Helical" evidence="8">
    <location>
        <begin position="169"/>
        <end position="200"/>
    </location>
</feature>
<evidence type="ECO:0000256" key="6">
    <source>
        <dbReference type="ARBA" id="ARBA00022989"/>
    </source>
</evidence>
<gene>
    <name evidence="10" type="ORF">ETD83_27640</name>
</gene>
<dbReference type="InterPro" id="IPR050297">
    <property type="entry name" value="LipidA_mod_glycosyltrf_83"/>
</dbReference>
<dbReference type="Proteomes" id="UP000309174">
    <property type="component" value="Unassembled WGS sequence"/>
</dbReference>
<evidence type="ECO:0000256" key="8">
    <source>
        <dbReference type="SAM" id="Phobius"/>
    </source>
</evidence>
<keyword evidence="11" id="KW-1185">Reference proteome</keyword>
<evidence type="ECO:0000256" key="5">
    <source>
        <dbReference type="ARBA" id="ARBA00022692"/>
    </source>
</evidence>
<dbReference type="GO" id="GO:0005886">
    <property type="term" value="C:plasma membrane"/>
    <property type="evidence" value="ECO:0007669"/>
    <property type="project" value="UniProtKB-SubCell"/>
</dbReference>
<dbReference type="GO" id="GO:0016763">
    <property type="term" value="F:pentosyltransferase activity"/>
    <property type="evidence" value="ECO:0007669"/>
    <property type="project" value="TreeGrafter"/>
</dbReference>
<dbReference type="AlphaFoldDB" id="A0A5C4J6B0"/>
<comment type="caution">
    <text evidence="10">The sequence shown here is derived from an EMBL/GenBank/DDBJ whole genome shotgun (WGS) entry which is preliminary data.</text>
</comment>
<feature type="transmembrane region" description="Helical" evidence="8">
    <location>
        <begin position="256"/>
        <end position="275"/>
    </location>
</feature>
<feature type="transmembrane region" description="Helical" evidence="8">
    <location>
        <begin position="122"/>
        <end position="142"/>
    </location>
</feature>
<dbReference type="Pfam" id="PF13231">
    <property type="entry name" value="PMT_2"/>
    <property type="match status" value="1"/>
</dbReference>
<keyword evidence="2" id="KW-1003">Cell membrane</keyword>
<comment type="subcellular location">
    <subcellularLocation>
        <location evidence="1">Cell membrane</location>
        <topology evidence="1">Multi-pass membrane protein</topology>
    </subcellularLocation>
</comment>
<evidence type="ECO:0000256" key="1">
    <source>
        <dbReference type="ARBA" id="ARBA00004651"/>
    </source>
</evidence>
<name>A0A5C4J6B0_9ACTN</name>
<dbReference type="EMBL" id="VCKW01000169">
    <property type="protein sequence ID" value="TMQ92238.1"/>
    <property type="molecule type" value="Genomic_DNA"/>
</dbReference>
<dbReference type="InterPro" id="IPR038731">
    <property type="entry name" value="RgtA/B/C-like"/>
</dbReference>
<feature type="transmembrane region" description="Helical" evidence="8">
    <location>
        <begin position="212"/>
        <end position="231"/>
    </location>
</feature>
<evidence type="ECO:0000313" key="11">
    <source>
        <dbReference type="Proteomes" id="UP000309174"/>
    </source>
</evidence>
<evidence type="ECO:0000256" key="7">
    <source>
        <dbReference type="ARBA" id="ARBA00023136"/>
    </source>
</evidence>
<keyword evidence="5 8" id="KW-0812">Transmembrane</keyword>
<keyword evidence="4 10" id="KW-0808">Transferase</keyword>
<protein>
    <submittedName>
        <fullName evidence="10">Glycosyltransferase family 39 protein</fullName>
    </submittedName>
</protein>
<evidence type="ECO:0000313" key="10">
    <source>
        <dbReference type="EMBL" id="TMQ92238.1"/>
    </source>
</evidence>
<evidence type="ECO:0000256" key="4">
    <source>
        <dbReference type="ARBA" id="ARBA00022679"/>
    </source>
</evidence>
<evidence type="ECO:0000256" key="3">
    <source>
        <dbReference type="ARBA" id="ARBA00022676"/>
    </source>
</evidence>
<feature type="transmembrane region" description="Helical" evidence="8">
    <location>
        <begin position="339"/>
        <end position="360"/>
    </location>
</feature>
<proteinExistence type="predicted"/>
<evidence type="ECO:0000256" key="2">
    <source>
        <dbReference type="ARBA" id="ARBA00022475"/>
    </source>
</evidence>